<dbReference type="GO" id="GO:0005694">
    <property type="term" value="C:chromosome"/>
    <property type="evidence" value="ECO:0007669"/>
    <property type="project" value="TreeGrafter"/>
</dbReference>
<organism evidence="4 5">
    <name type="scientific">Periconia macrospinosa</name>
    <dbReference type="NCBI Taxonomy" id="97972"/>
    <lineage>
        <taxon>Eukaryota</taxon>
        <taxon>Fungi</taxon>
        <taxon>Dikarya</taxon>
        <taxon>Ascomycota</taxon>
        <taxon>Pezizomycotina</taxon>
        <taxon>Dothideomycetes</taxon>
        <taxon>Pleosporomycetidae</taxon>
        <taxon>Pleosporales</taxon>
        <taxon>Massarineae</taxon>
        <taxon>Periconiaceae</taxon>
        <taxon>Periconia</taxon>
    </lineage>
</organism>
<feature type="domain" description="Helicase ATP-binding" evidence="3">
    <location>
        <begin position="84"/>
        <end position="199"/>
    </location>
</feature>
<dbReference type="GO" id="GO:0043138">
    <property type="term" value="F:3'-5' DNA helicase activity"/>
    <property type="evidence" value="ECO:0007669"/>
    <property type="project" value="TreeGrafter"/>
</dbReference>
<protein>
    <recommendedName>
        <fullName evidence="3">Helicase ATP-binding domain-containing protein</fullName>
    </recommendedName>
</protein>
<gene>
    <name evidence="4" type="ORF">DM02DRAFT_640075</name>
</gene>
<proteinExistence type="inferred from homology"/>
<dbReference type="Pfam" id="PF00270">
    <property type="entry name" value="DEAD"/>
    <property type="match status" value="1"/>
</dbReference>
<accession>A0A2V1E0Y2</accession>
<dbReference type="GO" id="GO:0003676">
    <property type="term" value="F:nucleic acid binding"/>
    <property type="evidence" value="ECO:0007669"/>
    <property type="project" value="InterPro"/>
</dbReference>
<dbReference type="OrthoDB" id="3925403at2759"/>
<dbReference type="AlphaFoldDB" id="A0A2V1E0Y2"/>
<evidence type="ECO:0000313" key="4">
    <source>
        <dbReference type="EMBL" id="PVI04177.1"/>
    </source>
</evidence>
<keyword evidence="2" id="KW-0472">Membrane</keyword>
<keyword evidence="5" id="KW-1185">Reference proteome</keyword>
<dbReference type="Gene3D" id="3.40.50.300">
    <property type="entry name" value="P-loop containing nucleotide triphosphate hydrolases"/>
    <property type="match status" value="1"/>
</dbReference>
<dbReference type="InterPro" id="IPR014001">
    <property type="entry name" value="Helicase_ATP-bd"/>
</dbReference>
<dbReference type="GO" id="GO:0000724">
    <property type="term" value="P:double-strand break repair via homologous recombination"/>
    <property type="evidence" value="ECO:0007669"/>
    <property type="project" value="TreeGrafter"/>
</dbReference>
<evidence type="ECO:0000313" key="5">
    <source>
        <dbReference type="Proteomes" id="UP000244855"/>
    </source>
</evidence>
<dbReference type="PANTHER" id="PTHR13710">
    <property type="entry name" value="DNA HELICASE RECQ FAMILY MEMBER"/>
    <property type="match status" value="1"/>
</dbReference>
<evidence type="ECO:0000256" key="2">
    <source>
        <dbReference type="SAM" id="Phobius"/>
    </source>
</evidence>
<dbReference type="GO" id="GO:0009378">
    <property type="term" value="F:four-way junction helicase activity"/>
    <property type="evidence" value="ECO:0007669"/>
    <property type="project" value="TreeGrafter"/>
</dbReference>
<evidence type="ECO:0000259" key="3">
    <source>
        <dbReference type="PROSITE" id="PS51192"/>
    </source>
</evidence>
<evidence type="ECO:0000256" key="1">
    <source>
        <dbReference type="ARBA" id="ARBA00005446"/>
    </source>
</evidence>
<dbReference type="InterPro" id="IPR027417">
    <property type="entry name" value="P-loop_NTPase"/>
</dbReference>
<dbReference type="EMBL" id="KZ805323">
    <property type="protein sequence ID" value="PVI04177.1"/>
    <property type="molecule type" value="Genomic_DNA"/>
</dbReference>
<dbReference type="Proteomes" id="UP000244855">
    <property type="component" value="Unassembled WGS sequence"/>
</dbReference>
<dbReference type="SUPFAM" id="SSF52540">
    <property type="entry name" value="P-loop containing nucleoside triphosphate hydrolases"/>
    <property type="match status" value="1"/>
</dbReference>
<dbReference type="PANTHER" id="PTHR13710:SF154">
    <property type="entry name" value="RECQ HELICASE, PUTATIVE (AFU_ORTHOLOGUE AFUA_6G14720)-RELATED"/>
    <property type="match status" value="1"/>
</dbReference>
<dbReference type="STRING" id="97972.A0A2V1E0Y2"/>
<feature type="transmembrane region" description="Helical" evidence="2">
    <location>
        <begin position="105"/>
        <end position="125"/>
    </location>
</feature>
<reference evidence="4 5" key="1">
    <citation type="journal article" date="2018" name="Sci. Rep.">
        <title>Comparative genomics provides insights into the lifestyle and reveals functional heterogeneity of dark septate endophytic fungi.</title>
        <authorList>
            <person name="Knapp D.G."/>
            <person name="Nemeth J.B."/>
            <person name="Barry K."/>
            <person name="Hainaut M."/>
            <person name="Henrissat B."/>
            <person name="Johnson J."/>
            <person name="Kuo A."/>
            <person name="Lim J.H.P."/>
            <person name="Lipzen A."/>
            <person name="Nolan M."/>
            <person name="Ohm R.A."/>
            <person name="Tamas L."/>
            <person name="Grigoriev I.V."/>
            <person name="Spatafora J.W."/>
            <person name="Nagy L.G."/>
            <person name="Kovacs G.M."/>
        </authorList>
    </citation>
    <scope>NUCLEOTIDE SEQUENCE [LARGE SCALE GENOMIC DNA]</scope>
    <source>
        <strain evidence="4 5">DSE2036</strain>
    </source>
</reference>
<dbReference type="PROSITE" id="PS51192">
    <property type="entry name" value="HELICASE_ATP_BIND_1"/>
    <property type="match status" value="1"/>
</dbReference>
<dbReference type="GO" id="GO:0005524">
    <property type="term" value="F:ATP binding"/>
    <property type="evidence" value="ECO:0007669"/>
    <property type="project" value="InterPro"/>
</dbReference>
<dbReference type="InterPro" id="IPR011545">
    <property type="entry name" value="DEAD/DEAH_box_helicase_dom"/>
</dbReference>
<dbReference type="GO" id="GO:0005737">
    <property type="term" value="C:cytoplasm"/>
    <property type="evidence" value="ECO:0007669"/>
    <property type="project" value="TreeGrafter"/>
</dbReference>
<name>A0A2V1E0Y2_9PLEO</name>
<keyword evidence="2" id="KW-1133">Transmembrane helix</keyword>
<comment type="similarity">
    <text evidence="1">Belongs to the helicase family. RecQ subfamily.</text>
</comment>
<sequence length="199" mass="22086">MYRRYISDKTAVRAFVQADKEEDSDNEEDEAADLQTRHSSHVGGLIYGRHISEAVFSTESKRAAFRRIVREQAAFRSVQKPALQAIMRQESPVVAIMGTAAGKSILFMLPASVSTGVTVVIVPLVSLRGNMKERCHQLGITCVEWSSRRPSEWAQVVLVTPESAVGKAFGQFINRQRAMGRLDQIVVDECHVILDSLQG</sequence>
<keyword evidence="2" id="KW-0812">Transmembrane</keyword>